<dbReference type="Proteomes" id="UP000234300">
    <property type="component" value="Unassembled WGS sequence"/>
</dbReference>
<dbReference type="EMBL" id="FXZI01000008">
    <property type="protein sequence ID" value="SMX95286.1"/>
    <property type="molecule type" value="Genomic_DNA"/>
</dbReference>
<proteinExistence type="predicted"/>
<gene>
    <name evidence="2" type="ORF">BAURA86_02465</name>
</gene>
<evidence type="ECO:0000313" key="2">
    <source>
        <dbReference type="EMBL" id="SMX95286.1"/>
    </source>
</evidence>
<evidence type="ECO:0000256" key="1">
    <source>
        <dbReference type="SAM" id="MobiDB-lite"/>
    </source>
</evidence>
<organism evidence="2 3">
    <name type="scientific">Brevibacterium aurantiacum</name>
    <dbReference type="NCBI Taxonomy" id="273384"/>
    <lineage>
        <taxon>Bacteria</taxon>
        <taxon>Bacillati</taxon>
        <taxon>Actinomycetota</taxon>
        <taxon>Actinomycetes</taxon>
        <taxon>Micrococcales</taxon>
        <taxon>Brevibacteriaceae</taxon>
        <taxon>Brevibacterium</taxon>
    </lineage>
</organism>
<accession>A0A2H1K6H0</accession>
<feature type="region of interest" description="Disordered" evidence="1">
    <location>
        <begin position="28"/>
        <end position="49"/>
    </location>
</feature>
<name>A0A2H1K6H0_BREAU</name>
<feature type="compositionally biased region" description="Basic and acidic residues" evidence="1">
    <location>
        <begin position="28"/>
        <end position="41"/>
    </location>
</feature>
<protein>
    <submittedName>
        <fullName evidence="2">Uncharacterized protein</fullName>
    </submittedName>
</protein>
<sequence>MEPEKVYRPTSNGYEHIIAKRLTEWDRMRAEKRQHEGRADNDPSDDGDT</sequence>
<reference evidence="2 3" key="1">
    <citation type="submission" date="2017-03" db="EMBL/GenBank/DDBJ databases">
        <authorList>
            <person name="Afonso C.L."/>
            <person name="Miller P.J."/>
            <person name="Scott M.A."/>
            <person name="Spackman E."/>
            <person name="Goraichik I."/>
            <person name="Dimitrov K.M."/>
            <person name="Suarez D.L."/>
            <person name="Swayne D.E."/>
        </authorList>
    </citation>
    <scope>NUCLEOTIDE SEQUENCE [LARGE SCALE GENOMIC DNA]</scope>
    <source>
        <strain evidence="3">8(6)</strain>
    </source>
</reference>
<dbReference type="AlphaFoldDB" id="A0A2H1K6H0"/>
<dbReference type="RefSeq" id="WP_257948889.1">
    <property type="nucleotide sequence ID" value="NZ_FXZI01000008.1"/>
</dbReference>
<evidence type="ECO:0000313" key="3">
    <source>
        <dbReference type="Proteomes" id="UP000234300"/>
    </source>
</evidence>